<dbReference type="Gene3D" id="1.20.1600.10">
    <property type="entry name" value="Outer membrane efflux proteins (OEP)"/>
    <property type="match status" value="1"/>
</dbReference>
<keyword evidence="7" id="KW-0998">Cell outer membrane</keyword>
<dbReference type="PANTHER" id="PTHR30026:SF20">
    <property type="entry name" value="OUTER MEMBRANE PROTEIN TOLC"/>
    <property type="match status" value="1"/>
</dbReference>
<protein>
    <submittedName>
        <fullName evidence="8">TolC family protein</fullName>
    </submittedName>
</protein>
<dbReference type="KEGG" id="pfer:IRI77_20780"/>
<reference evidence="8 9" key="1">
    <citation type="submission" date="2020-10" db="EMBL/GenBank/DDBJ databases">
        <title>Complete genome sequence of Paludibaculum fermentans P105T, a facultatively anaerobic acidobacterium capable of dissimilatory Fe(III) reduction.</title>
        <authorList>
            <person name="Dedysh S.N."/>
            <person name="Beletsky A.V."/>
            <person name="Kulichevskaya I.S."/>
            <person name="Mardanov A.V."/>
            <person name="Ravin N.V."/>
        </authorList>
    </citation>
    <scope>NUCLEOTIDE SEQUENCE [LARGE SCALE GENOMIC DNA]</scope>
    <source>
        <strain evidence="8 9">P105</strain>
    </source>
</reference>
<keyword evidence="6" id="KW-0472">Membrane</keyword>
<keyword evidence="5" id="KW-0812">Transmembrane</keyword>
<keyword evidence="3" id="KW-0813">Transport</keyword>
<dbReference type="InterPro" id="IPR003423">
    <property type="entry name" value="OMP_efflux"/>
</dbReference>
<accession>A0A7S7NKF3</accession>
<evidence type="ECO:0000313" key="9">
    <source>
        <dbReference type="Proteomes" id="UP000593892"/>
    </source>
</evidence>
<evidence type="ECO:0000256" key="3">
    <source>
        <dbReference type="ARBA" id="ARBA00022448"/>
    </source>
</evidence>
<evidence type="ECO:0000256" key="5">
    <source>
        <dbReference type="ARBA" id="ARBA00022692"/>
    </source>
</evidence>
<name>A0A7S7NKF3_PALFE</name>
<comment type="similarity">
    <text evidence="2">Belongs to the outer membrane factor (OMF) (TC 1.B.17) family.</text>
</comment>
<evidence type="ECO:0000313" key="8">
    <source>
        <dbReference type="EMBL" id="QOY85271.1"/>
    </source>
</evidence>
<comment type="subcellular location">
    <subcellularLocation>
        <location evidence="1">Cell outer membrane</location>
    </subcellularLocation>
</comment>
<dbReference type="GO" id="GO:0015288">
    <property type="term" value="F:porin activity"/>
    <property type="evidence" value="ECO:0007669"/>
    <property type="project" value="TreeGrafter"/>
</dbReference>
<evidence type="ECO:0000256" key="6">
    <source>
        <dbReference type="ARBA" id="ARBA00023136"/>
    </source>
</evidence>
<dbReference type="EMBL" id="CP063849">
    <property type="protein sequence ID" value="QOY85271.1"/>
    <property type="molecule type" value="Genomic_DNA"/>
</dbReference>
<keyword evidence="4" id="KW-1134">Transmembrane beta strand</keyword>
<dbReference type="GO" id="GO:0009279">
    <property type="term" value="C:cell outer membrane"/>
    <property type="evidence" value="ECO:0007669"/>
    <property type="project" value="UniProtKB-SubCell"/>
</dbReference>
<dbReference type="SUPFAM" id="SSF56954">
    <property type="entry name" value="Outer membrane efflux proteins (OEP)"/>
    <property type="match status" value="1"/>
</dbReference>
<dbReference type="RefSeq" id="WP_194446941.1">
    <property type="nucleotide sequence ID" value="NZ_CP063849.1"/>
</dbReference>
<evidence type="ECO:0000256" key="4">
    <source>
        <dbReference type="ARBA" id="ARBA00022452"/>
    </source>
</evidence>
<dbReference type="AlphaFoldDB" id="A0A7S7NKF3"/>
<keyword evidence="9" id="KW-1185">Reference proteome</keyword>
<organism evidence="8 9">
    <name type="scientific">Paludibaculum fermentans</name>
    <dbReference type="NCBI Taxonomy" id="1473598"/>
    <lineage>
        <taxon>Bacteria</taxon>
        <taxon>Pseudomonadati</taxon>
        <taxon>Acidobacteriota</taxon>
        <taxon>Terriglobia</taxon>
        <taxon>Bryobacterales</taxon>
        <taxon>Bryobacteraceae</taxon>
        <taxon>Paludibaculum</taxon>
    </lineage>
</organism>
<proteinExistence type="inferred from homology"/>
<dbReference type="GO" id="GO:1990281">
    <property type="term" value="C:efflux pump complex"/>
    <property type="evidence" value="ECO:0007669"/>
    <property type="project" value="TreeGrafter"/>
</dbReference>
<dbReference type="Pfam" id="PF02321">
    <property type="entry name" value="OEP"/>
    <property type="match status" value="2"/>
</dbReference>
<dbReference type="Proteomes" id="UP000593892">
    <property type="component" value="Chromosome"/>
</dbReference>
<sequence length="530" mass="58508">MNAAISEPTAPWIGTGNWWRKTFAANDTSVIVDGPVRLKDFVVDGKLTLSLKNYLDLVVANNTDIAVQRLTLETPKNAIQRAFGVFDPIINSSFSATRAKTPSTSTLQGANILNQLDQPFQASYQQLFAPGTQVNSTINMSKTSTNSSFNQYNPALTTSWSSSFTQPLLRNRGIYINRLPITIARAQRKTQELSLESTLQTLLVNAENAYWDVISARERLKVQEQALFLADQALKRSQKEVELGATSPLEIFQPQQNYATAEINLTQVKFQLQIAEDALRRQISVDLDPDVRKLPIVLTEQSMAAADEAPLDSDALVGMALQKRPDLISLRQTLDVNDLQIQSALNLLKPNLSLGGRYSTTGRGGTAFATDPVTGGRIPIPGGITDAFGQYFDYNTFAFSLTFNFPLRDRAASANLADTVVSKKLTALRQRSLEQSVRQDVLTAVNQLESSRASVKLAQVALDFAQKRADADQKRYDLGVITIFFLLASQNDLTQAQSTLVNSTVNYRRNVLNLQQRVGNLLEVKGIVMQ</sequence>
<gene>
    <name evidence="8" type="ORF">IRI77_20780</name>
</gene>
<dbReference type="GO" id="GO:0015562">
    <property type="term" value="F:efflux transmembrane transporter activity"/>
    <property type="evidence" value="ECO:0007669"/>
    <property type="project" value="InterPro"/>
</dbReference>
<evidence type="ECO:0000256" key="7">
    <source>
        <dbReference type="ARBA" id="ARBA00023237"/>
    </source>
</evidence>
<evidence type="ECO:0000256" key="2">
    <source>
        <dbReference type="ARBA" id="ARBA00007613"/>
    </source>
</evidence>
<dbReference type="PANTHER" id="PTHR30026">
    <property type="entry name" value="OUTER MEMBRANE PROTEIN TOLC"/>
    <property type="match status" value="1"/>
</dbReference>
<dbReference type="InterPro" id="IPR051906">
    <property type="entry name" value="TolC-like"/>
</dbReference>
<evidence type="ECO:0000256" key="1">
    <source>
        <dbReference type="ARBA" id="ARBA00004442"/>
    </source>
</evidence>